<evidence type="ECO:0000313" key="2">
    <source>
        <dbReference type="EMBL" id="OMO89562.1"/>
    </source>
</evidence>
<keyword evidence="3" id="KW-1185">Reference proteome</keyword>
<feature type="compositionally biased region" description="Pro residues" evidence="1">
    <location>
        <begin position="35"/>
        <end position="54"/>
    </location>
</feature>
<dbReference type="EMBL" id="AWWV01008654">
    <property type="protein sequence ID" value="OMO89562.1"/>
    <property type="molecule type" value="Genomic_DNA"/>
</dbReference>
<accession>A0A1R3J403</accession>
<feature type="region of interest" description="Disordered" evidence="1">
    <location>
        <begin position="31"/>
        <end position="54"/>
    </location>
</feature>
<comment type="caution">
    <text evidence="2">The sequence shown here is derived from an EMBL/GenBank/DDBJ whole genome shotgun (WGS) entry which is preliminary data.</text>
</comment>
<dbReference type="Gramene" id="OMO89562">
    <property type="protein sequence ID" value="OMO89562"/>
    <property type="gene ID" value="CCACVL1_07771"/>
</dbReference>
<protein>
    <submittedName>
        <fullName evidence="2">Uncharacterized protein</fullName>
    </submittedName>
</protein>
<evidence type="ECO:0000256" key="1">
    <source>
        <dbReference type="SAM" id="MobiDB-lite"/>
    </source>
</evidence>
<proteinExistence type="predicted"/>
<reference evidence="2 3" key="1">
    <citation type="submission" date="2013-09" db="EMBL/GenBank/DDBJ databases">
        <title>Corchorus capsularis genome sequencing.</title>
        <authorList>
            <person name="Alam M."/>
            <person name="Haque M.S."/>
            <person name="Islam M.S."/>
            <person name="Emdad E.M."/>
            <person name="Islam M.M."/>
            <person name="Ahmed B."/>
            <person name="Halim A."/>
            <person name="Hossen Q.M.M."/>
            <person name="Hossain M.Z."/>
            <person name="Ahmed R."/>
            <person name="Khan M.M."/>
            <person name="Islam R."/>
            <person name="Rashid M.M."/>
            <person name="Khan S.A."/>
            <person name="Rahman M.S."/>
            <person name="Alam M."/>
        </authorList>
    </citation>
    <scope>NUCLEOTIDE SEQUENCE [LARGE SCALE GENOMIC DNA]</scope>
    <source>
        <strain evidence="3">cv. CVL-1</strain>
        <tissue evidence="2">Whole seedling</tissue>
    </source>
</reference>
<evidence type="ECO:0000313" key="3">
    <source>
        <dbReference type="Proteomes" id="UP000188268"/>
    </source>
</evidence>
<sequence length="54" mass="5859">MTSATVLAEARILAFSAIQFQESDVLARRSLYKPDPYPPKPPKPAPPSQPGPPK</sequence>
<name>A0A1R3J403_COCAP</name>
<dbReference type="Proteomes" id="UP000188268">
    <property type="component" value="Unassembled WGS sequence"/>
</dbReference>
<organism evidence="2 3">
    <name type="scientific">Corchorus capsularis</name>
    <name type="common">Jute</name>
    <dbReference type="NCBI Taxonomy" id="210143"/>
    <lineage>
        <taxon>Eukaryota</taxon>
        <taxon>Viridiplantae</taxon>
        <taxon>Streptophyta</taxon>
        <taxon>Embryophyta</taxon>
        <taxon>Tracheophyta</taxon>
        <taxon>Spermatophyta</taxon>
        <taxon>Magnoliopsida</taxon>
        <taxon>eudicotyledons</taxon>
        <taxon>Gunneridae</taxon>
        <taxon>Pentapetalae</taxon>
        <taxon>rosids</taxon>
        <taxon>malvids</taxon>
        <taxon>Malvales</taxon>
        <taxon>Malvaceae</taxon>
        <taxon>Grewioideae</taxon>
        <taxon>Apeibeae</taxon>
        <taxon>Corchorus</taxon>
    </lineage>
</organism>
<dbReference type="AlphaFoldDB" id="A0A1R3J403"/>
<gene>
    <name evidence="2" type="ORF">CCACVL1_07771</name>
</gene>